<gene>
    <name evidence="2" type="ORF">NP233_g7347</name>
</gene>
<accession>A0AAD5VPF2</accession>
<proteinExistence type="predicted"/>
<organism evidence="2 3">
    <name type="scientific">Leucocoprinus birnbaumii</name>
    <dbReference type="NCBI Taxonomy" id="56174"/>
    <lineage>
        <taxon>Eukaryota</taxon>
        <taxon>Fungi</taxon>
        <taxon>Dikarya</taxon>
        <taxon>Basidiomycota</taxon>
        <taxon>Agaricomycotina</taxon>
        <taxon>Agaricomycetes</taxon>
        <taxon>Agaricomycetidae</taxon>
        <taxon>Agaricales</taxon>
        <taxon>Agaricineae</taxon>
        <taxon>Agaricaceae</taxon>
        <taxon>Leucocoprinus</taxon>
    </lineage>
</organism>
<comment type="caution">
    <text evidence="2">The sequence shown here is derived from an EMBL/GenBank/DDBJ whole genome shotgun (WGS) entry which is preliminary data.</text>
</comment>
<protein>
    <submittedName>
        <fullName evidence="2">Uncharacterized protein</fullName>
    </submittedName>
</protein>
<evidence type="ECO:0000256" key="1">
    <source>
        <dbReference type="SAM" id="MobiDB-lite"/>
    </source>
</evidence>
<feature type="compositionally biased region" description="Low complexity" evidence="1">
    <location>
        <begin position="7"/>
        <end position="17"/>
    </location>
</feature>
<feature type="region of interest" description="Disordered" evidence="1">
    <location>
        <begin position="1"/>
        <end position="26"/>
    </location>
</feature>
<dbReference type="EMBL" id="JANIEX010000529">
    <property type="protein sequence ID" value="KAJ3565907.1"/>
    <property type="molecule type" value="Genomic_DNA"/>
</dbReference>
<reference evidence="2" key="1">
    <citation type="submission" date="2022-07" db="EMBL/GenBank/DDBJ databases">
        <title>Genome Sequence of Leucocoprinus birnbaumii.</title>
        <authorList>
            <person name="Buettner E."/>
        </authorList>
    </citation>
    <scope>NUCLEOTIDE SEQUENCE</scope>
    <source>
        <strain evidence="2">VT141</strain>
    </source>
</reference>
<evidence type="ECO:0000313" key="3">
    <source>
        <dbReference type="Proteomes" id="UP001213000"/>
    </source>
</evidence>
<evidence type="ECO:0000313" key="2">
    <source>
        <dbReference type="EMBL" id="KAJ3565907.1"/>
    </source>
</evidence>
<dbReference type="Proteomes" id="UP001213000">
    <property type="component" value="Unassembled WGS sequence"/>
</dbReference>
<dbReference type="AlphaFoldDB" id="A0AAD5VPF2"/>
<sequence>MNVLKNPSFFRPASRPSSPAPVPAVTMRPEINVTSEKAAKSLNKFALGNLRRSSPPASAPASPTPLVQDGSYLEMLSLKFSEAVSKALAQPSGPGFPNELVSGKRPIPQGRGHTLGSLISLELAACQHNSHLHRAILRSLHRPLSVLLTNLSAHLMPLLASPSFYSPPLPASQTWSPNATQAHALAIATFAQELLEAFDELNLGLDADIRGDGLKSIREGLVSIIHRVVSPLVSDLRAELFPIIEALENANGGQTKAVAGIKAATIYHPSIITLRAVMPTYAKALARYTSFPTSHGILASFLVAVVWKGLVALSNRPYASSAPQYPDVMNKKVRTPPPYNTPPVTPPLGRFSLKLPPSRPPSPPIAAIPARASADAQALFDLFNTLPRPSADKEATRLAREAVDEAFDALKALSALLDAIDKRNNDAGAPIAMAKEVHELAEDIPLLIALPILLSAYGGLNPGSVATLLCTSEAEYRKNCLSGIGRAEECAPVVAQRVMDALQMQAEHRIIETLPMPYETNSIIYEWLRLETSTN</sequence>
<keyword evidence="3" id="KW-1185">Reference proteome</keyword>
<name>A0AAD5VPF2_9AGAR</name>